<sequence length="378" mass="41070">MSQKDILRALCEAVGVEPPDSRQNEQRPTSNQPSGRPPLTTGKAIVHATQLLASRNKPILDAFQKARGYSDAVMVEMKLGVFTTNDEVLSLLHSFGVSKEEARACGIVCFNDATPDEIWSGMEGRVIGYWPHPDGEVRIWGRLPVGAGVPRSNPKYRFSPMSSKDIPYLFKKRQKTILICVEGTLDAWALQLIGFWGAAIGQSSINSAQALYLSSQGVTEAAQMVDGDHAGYQGALSSIRETEAVGITLSIITLGQGMDDADAMRTSGREDELRQLIESRVNAGEYLARYCASLMEQRVPDLRAIARVRSIAKGLTPVSARRWLDFSSSLGIAVDEETEAVRILGSLVSAGMPVAQAIPLVQRRTGLLFTITKDAIHG</sequence>
<dbReference type="SUPFAM" id="SSF56731">
    <property type="entry name" value="DNA primase core"/>
    <property type="match status" value="1"/>
</dbReference>
<accession>A0ABT0ET69</accession>
<dbReference type="Gene3D" id="3.40.1360.10">
    <property type="match status" value="1"/>
</dbReference>
<name>A0ABT0ET69_9PSED</name>
<dbReference type="CDD" id="cd01029">
    <property type="entry name" value="TOPRIM_primases"/>
    <property type="match status" value="1"/>
</dbReference>
<comment type="caution">
    <text evidence="2">The sequence shown here is derived from an EMBL/GenBank/DDBJ whole genome shotgun (WGS) entry which is preliminary data.</text>
</comment>
<dbReference type="RefSeq" id="WP_247286463.1">
    <property type="nucleotide sequence ID" value="NZ_JAKNRW010000001.1"/>
</dbReference>
<feature type="region of interest" description="Disordered" evidence="1">
    <location>
        <begin position="16"/>
        <end position="41"/>
    </location>
</feature>
<proteinExistence type="predicted"/>
<reference evidence="2 3" key="1">
    <citation type="submission" date="2022-02" db="EMBL/GenBank/DDBJ databases">
        <title>Comparative genomics of the first Antarctic Pseudomonas spp. capable of biotransforming 2,4,6-Trinitrotoluene.</title>
        <authorList>
            <person name="Cabrera M.A."/>
            <person name="Marquez S.L."/>
            <person name="Perez-Donoso J.M."/>
        </authorList>
    </citation>
    <scope>NUCLEOTIDE SEQUENCE [LARGE SCALE GENOMIC DNA]</scope>
    <source>
        <strain evidence="2 3">TNT19</strain>
    </source>
</reference>
<dbReference type="EMBL" id="JAKNRW010000001">
    <property type="protein sequence ID" value="MCK1788925.1"/>
    <property type="molecule type" value="Genomic_DNA"/>
</dbReference>
<keyword evidence="3" id="KW-1185">Reference proteome</keyword>
<dbReference type="Proteomes" id="UP001299876">
    <property type="component" value="Unassembled WGS sequence"/>
</dbReference>
<evidence type="ECO:0000256" key="1">
    <source>
        <dbReference type="SAM" id="MobiDB-lite"/>
    </source>
</evidence>
<evidence type="ECO:0000313" key="2">
    <source>
        <dbReference type="EMBL" id="MCK1788925.1"/>
    </source>
</evidence>
<protein>
    <submittedName>
        <fullName evidence="2">Toprim domain-containing protein</fullName>
    </submittedName>
</protein>
<evidence type="ECO:0000313" key="3">
    <source>
        <dbReference type="Proteomes" id="UP001299876"/>
    </source>
</evidence>
<organism evidence="2 3">
    <name type="scientific">Pseudomonas violetae</name>
    <dbReference type="NCBI Taxonomy" id="2915813"/>
    <lineage>
        <taxon>Bacteria</taxon>
        <taxon>Pseudomonadati</taxon>
        <taxon>Pseudomonadota</taxon>
        <taxon>Gammaproteobacteria</taxon>
        <taxon>Pseudomonadales</taxon>
        <taxon>Pseudomonadaceae</taxon>
        <taxon>Pseudomonas</taxon>
    </lineage>
</organism>
<dbReference type="InterPro" id="IPR034154">
    <property type="entry name" value="TOPRIM_DnaG/twinkle"/>
</dbReference>
<gene>
    <name evidence="2" type="ORF">L9059_01730</name>
</gene>